<gene>
    <name evidence="2" type="ORF">LAZ67_6003079</name>
</gene>
<keyword evidence="3" id="KW-1185">Reference proteome</keyword>
<dbReference type="InterPro" id="IPR052709">
    <property type="entry name" value="Transposase-MT_Hybrid"/>
</dbReference>
<dbReference type="PANTHER" id="PTHR46060">
    <property type="entry name" value="MARINER MOS1 TRANSPOSASE-LIKE PROTEIN"/>
    <property type="match status" value="1"/>
</dbReference>
<name>A0ABY6KKP0_9ARAC</name>
<evidence type="ECO:0000259" key="1">
    <source>
        <dbReference type="Pfam" id="PF17906"/>
    </source>
</evidence>
<evidence type="ECO:0000313" key="2">
    <source>
        <dbReference type="EMBL" id="UYV69274.1"/>
    </source>
</evidence>
<dbReference type="InterPro" id="IPR041426">
    <property type="entry name" value="Mos1_HTH"/>
</dbReference>
<reference evidence="2 3" key="1">
    <citation type="submission" date="2022-01" db="EMBL/GenBank/DDBJ databases">
        <title>A chromosomal length assembly of Cordylochernes scorpioides.</title>
        <authorList>
            <person name="Zeh D."/>
            <person name="Zeh J."/>
        </authorList>
    </citation>
    <scope>NUCLEOTIDE SEQUENCE [LARGE SCALE GENOMIC DNA]</scope>
    <source>
        <strain evidence="2">IN4F17</strain>
        <tissue evidence="2">Whole Body</tissue>
    </source>
</reference>
<dbReference type="Gene3D" id="1.10.10.1450">
    <property type="match status" value="1"/>
</dbReference>
<dbReference type="Proteomes" id="UP001235939">
    <property type="component" value="Chromosome 06"/>
</dbReference>
<accession>A0ABY6KKP0</accession>
<sequence>MAIFEEQRIFIKFCFKLKKSAIETHELIKEAFGDAALSRSRTFEWFSRFLKDREKIRIHFAYGLNEVRVSVFLDTFLLLYLDLLVSVNVTLTGQRFDSTAEAILI</sequence>
<dbReference type="Pfam" id="PF17906">
    <property type="entry name" value="HTH_48"/>
    <property type="match status" value="1"/>
</dbReference>
<dbReference type="PANTHER" id="PTHR46060:SF3">
    <property type="entry name" value="PROTEIN GVQW3"/>
    <property type="match status" value="1"/>
</dbReference>
<dbReference type="EMBL" id="CP092868">
    <property type="protein sequence ID" value="UYV69274.1"/>
    <property type="molecule type" value="Genomic_DNA"/>
</dbReference>
<protein>
    <submittedName>
        <fullName evidence="2">GVQW3</fullName>
    </submittedName>
</protein>
<organism evidence="2 3">
    <name type="scientific">Cordylochernes scorpioides</name>
    <dbReference type="NCBI Taxonomy" id="51811"/>
    <lineage>
        <taxon>Eukaryota</taxon>
        <taxon>Metazoa</taxon>
        <taxon>Ecdysozoa</taxon>
        <taxon>Arthropoda</taxon>
        <taxon>Chelicerata</taxon>
        <taxon>Arachnida</taxon>
        <taxon>Pseudoscorpiones</taxon>
        <taxon>Cheliferoidea</taxon>
        <taxon>Chernetidae</taxon>
        <taxon>Cordylochernes</taxon>
    </lineage>
</organism>
<proteinExistence type="predicted"/>
<feature type="domain" description="Mos1 transposase HTH" evidence="1">
    <location>
        <begin position="8"/>
        <end position="50"/>
    </location>
</feature>
<evidence type="ECO:0000313" key="3">
    <source>
        <dbReference type="Proteomes" id="UP001235939"/>
    </source>
</evidence>